<sequence length="64" mass="7085">MFCPRAPNYSALCPFPPIGIAKEKKKKTKKTRKERKKELIPPTLLGPARGPARWLRRGGGVGGK</sequence>
<feature type="compositionally biased region" description="Basic residues" evidence="1">
    <location>
        <begin position="23"/>
        <end position="35"/>
    </location>
</feature>
<organism evidence="2 3">
    <name type="scientific">Ooceraea biroi</name>
    <name type="common">Clonal raider ant</name>
    <name type="synonym">Cerapachys biroi</name>
    <dbReference type="NCBI Taxonomy" id="2015173"/>
    <lineage>
        <taxon>Eukaryota</taxon>
        <taxon>Metazoa</taxon>
        <taxon>Ecdysozoa</taxon>
        <taxon>Arthropoda</taxon>
        <taxon>Hexapoda</taxon>
        <taxon>Insecta</taxon>
        <taxon>Pterygota</taxon>
        <taxon>Neoptera</taxon>
        <taxon>Endopterygota</taxon>
        <taxon>Hymenoptera</taxon>
        <taxon>Apocrita</taxon>
        <taxon>Aculeata</taxon>
        <taxon>Formicoidea</taxon>
        <taxon>Formicidae</taxon>
        <taxon>Dorylinae</taxon>
        <taxon>Ooceraea</taxon>
    </lineage>
</organism>
<dbReference type="AlphaFoldDB" id="A0A026WZR0"/>
<evidence type="ECO:0000313" key="3">
    <source>
        <dbReference type="Proteomes" id="UP000053097"/>
    </source>
</evidence>
<dbReference type="Proteomes" id="UP000053097">
    <property type="component" value="Unassembled WGS sequence"/>
</dbReference>
<reference evidence="2 3" key="1">
    <citation type="journal article" date="2014" name="Curr. Biol.">
        <title>The genome of the clonal raider ant Cerapachys biroi.</title>
        <authorList>
            <person name="Oxley P.R."/>
            <person name="Ji L."/>
            <person name="Fetter-Pruneda I."/>
            <person name="McKenzie S.K."/>
            <person name="Li C."/>
            <person name="Hu H."/>
            <person name="Zhang G."/>
            <person name="Kronauer D.J."/>
        </authorList>
    </citation>
    <scope>NUCLEOTIDE SEQUENCE [LARGE SCALE GENOMIC DNA]</scope>
</reference>
<evidence type="ECO:0000256" key="1">
    <source>
        <dbReference type="SAM" id="MobiDB-lite"/>
    </source>
</evidence>
<protein>
    <submittedName>
        <fullName evidence="2">Uncharacterized protein</fullName>
    </submittedName>
</protein>
<keyword evidence="3" id="KW-1185">Reference proteome</keyword>
<gene>
    <name evidence="2" type="ORF">X777_07855</name>
</gene>
<feature type="region of interest" description="Disordered" evidence="1">
    <location>
        <begin position="22"/>
        <end position="64"/>
    </location>
</feature>
<name>A0A026WZR0_OOCBI</name>
<proteinExistence type="predicted"/>
<evidence type="ECO:0000313" key="2">
    <source>
        <dbReference type="EMBL" id="EZA61522.1"/>
    </source>
</evidence>
<accession>A0A026WZR0</accession>
<dbReference type="EMBL" id="KK107054">
    <property type="protein sequence ID" value="EZA61522.1"/>
    <property type="molecule type" value="Genomic_DNA"/>
</dbReference>